<dbReference type="InterPro" id="IPR011335">
    <property type="entry name" value="Restrct_endonuc-II-like"/>
</dbReference>
<name>A0A4R3ZQ60_9ACTN</name>
<evidence type="ECO:0000313" key="1">
    <source>
        <dbReference type="EMBL" id="TCW20045.1"/>
    </source>
</evidence>
<evidence type="ECO:0008006" key="3">
    <source>
        <dbReference type="Google" id="ProtNLM"/>
    </source>
</evidence>
<dbReference type="SUPFAM" id="SSF52980">
    <property type="entry name" value="Restriction endonuclease-like"/>
    <property type="match status" value="1"/>
</dbReference>
<proteinExistence type="predicted"/>
<accession>A0A4R3ZQ60</accession>
<sequence length="245" mass="27226">MAGAFLWAPAESVIGGLGAALFHRERWYAREAVSRSIDVYSAGTPRATTGVRIRRLTRELPTEHVVTVGGIRVTSAARTAVDVARWECDDDIAIAKIDAICNRAGIDVDAVAAAAEHMKGLHGVQRVRDLLPFCDRRADSPPETRLRLMLVRGGLPAPTPQVVIYNEYGEKIATADLAYEGQKVAIFYDSELHREKSAWEFDAWANAELLELGWVPLRVTAQMMRHPPMLLRQVRAALMRQSRQT</sequence>
<gene>
    <name evidence="1" type="ORF">EDD19_13329</name>
</gene>
<dbReference type="AlphaFoldDB" id="A0A4R3ZQ60"/>
<comment type="caution">
    <text evidence="1">The sequence shown here is derived from an EMBL/GenBank/DDBJ whole genome shotgun (WGS) entry which is preliminary data.</text>
</comment>
<organism evidence="1 2">
    <name type="scientific">Dietzia cinnamea</name>
    <dbReference type="NCBI Taxonomy" id="321318"/>
    <lineage>
        <taxon>Bacteria</taxon>
        <taxon>Bacillati</taxon>
        <taxon>Actinomycetota</taxon>
        <taxon>Actinomycetes</taxon>
        <taxon>Mycobacteriales</taxon>
        <taxon>Dietziaceae</taxon>
        <taxon>Dietzia</taxon>
    </lineage>
</organism>
<evidence type="ECO:0000313" key="2">
    <source>
        <dbReference type="Proteomes" id="UP000295805"/>
    </source>
</evidence>
<dbReference type="Proteomes" id="UP000295805">
    <property type="component" value="Unassembled WGS sequence"/>
</dbReference>
<dbReference type="EMBL" id="SMCX01000033">
    <property type="protein sequence ID" value="TCW20045.1"/>
    <property type="molecule type" value="Genomic_DNA"/>
</dbReference>
<reference evidence="1 2" key="1">
    <citation type="submission" date="2019-03" db="EMBL/GenBank/DDBJ databases">
        <title>Root nodule microbial communities of legume samples collected from USA, Mexico and Botswana.</title>
        <authorList>
            <person name="Hirsch A."/>
        </authorList>
    </citation>
    <scope>NUCLEOTIDE SEQUENCE [LARGE SCALE GENOMIC DNA]</scope>
    <source>
        <strain evidence="1 2">55</strain>
    </source>
</reference>
<protein>
    <recommendedName>
        <fullName evidence="3">DUF559 domain-containing protein</fullName>
    </recommendedName>
</protein>